<dbReference type="AlphaFoldDB" id="A0A5E7VS10"/>
<dbReference type="Proteomes" id="UP000412311">
    <property type="component" value="Unassembled WGS sequence"/>
</dbReference>
<evidence type="ECO:0000313" key="1">
    <source>
        <dbReference type="EMBL" id="VVQ25609.1"/>
    </source>
</evidence>
<gene>
    <name evidence="1" type="ORF">PS925_05862</name>
</gene>
<protein>
    <submittedName>
        <fullName evidence="1">Uncharacterized protein</fullName>
    </submittedName>
</protein>
<proteinExistence type="predicted"/>
<accession>A0A5E7VS10</accession>
<evidence type="ECO:0000313" key="2">
    <source>
        <dbReference type="Proteomes" id="UP000412311"/>
    </source>
</evidence>
<name>A0A5E7VS10_PSEFL</name>
<dbReference type="EMBL" id="CABVJG010000028">
    <property type="protein sequence ID" value="VVQ25609.1"/>
    <property type="molecule type" value="Genomic_DNA"/>
</dbReference>
<organism evidence="1 2">
    <name type="scientific">Pseudomonas fluorescens</name>
    <dbReference type="NCBI Taxonomy" id="294"/>
    <lineage>
        <taxon>Bacteria</taxon>
        <taxon>Pseudomonadati</taxon>
        <taxon>Pseudomonadota</taxon>
        <taxon>Gammaproteobacteria</taxon>
        <taxon>Pseudomonadales</taxon>
        <taxon>Pseudomonadaceae</taxon>
        <taxon>Pseudomonas</taxon>
    </lineage>
</organism>
<dbReference type="RefSeq" id="WP_150795692.1">
    <property type="nucleotide sequence ID" value="NZ_CABVJG010000028.1"/>
</dbReference>
<reference evidence="1 2" key="1">
    <citation type="submission" date="2019-09" db="EMBL/GenBank/DDBJ databases">
        <authorList>
            <person name="Chandra G."/>
            <person name="Truman W A."/>
        </authorList>
    </citation>
    <scope>NUCLEOTIDE SEQUENCE [LARGE SCALE GENOMIC DNA]</scope>
    <source>
        <strain evidence="1">PS925</strain>
    </source>
</reference>
<sequence>MFDQRKQEKQEKLAAWRKLATQAQMRLDPEEQYDELLKAADEMEEQGLITSAEWRQLVRDAGNVFTADSSRING</sequence>